<dbReference type="SUPFAM" id="SSF52087">
    <property type="entry name" value="CRAL/TRIO domain"/>
    <property type="match status" value="1"/>
</dbReference>
<dbReference type="KEGG" id="tgb:HG536_0H01010"/>
<dbReference type="GO" id="GO:0008526">
    <property type="term" value="F:phosphatidylinositol transfer activity"/>
    <property type="evidence" value="ECO:0007669"/>
    <property type="project" value="TreeGrafter"/>
</dbReference>
<dbReference type="PROSITE" id="PS50191">
    <property type="entry name" value="CRAL_TRIO"/>
    <property type="match status" value="1"/>
</dbReference>
<dbReference type="GO" id="GO:0016126">
    <property type="term" value="P:sterol biosynthetic process"/>
    <property type="evidence" value="ECO:0007669"/>
    <property type="project" value="UniProtKB-ARBA"/>
</dbReference>
<evidence type="ECO:0000256" key="2">
    <source>
        <dbReference type="ARBA" id="ARBA00022848"/>
    </source>
</evidence>
<keyword evidence="8" id="KW-1185">Reference proteome</keyword>
<dbReference type="SUPFAM" id="SSF46938">
    <property type="entry name" value="CRAL/TRIO N-terminal domain"/>
    <property type="match status" value="1"/>
</dbReference>
<dbReference type="AlphaFoldDB" id="A0A7G3ZMJ0"/>
<feature type="region of interest" description="Disordered" evidence="5">
    <location>
        <begin position="1"/>
        <end position="42"/>
    </location>
</feature>
<feature type="domain" description="CRAL-TRIO" evidence="6">
    <location>
        <begin position="135"/>
        <end position="293"/>
    </location>
</feature>
<dbReference type="RefSeq" id="XP_037141400.1">
    <property type="nucleotide sequence ID" value="XM_037285504.1"/>
</dbReference>
<dbReference type="GO" id="GO:0009410">
    <property type="term" value="P:response to xenobiotic stimulus"/>
    <property type="evidence" value="ECO:0007669"/>
    <property type="project" value="UniProtKB-ARBA"/>
</dbReference>
<dbReference type="InterPro" id="IPR036865">
    <property type="entry name" value="CRAL-TRIO_dom_sf"/>
</dbReference>
<dbReference type="InterPro" id="IPR036273">
    <property type="entry name" value="CRAL/TRIO_N_dom_sf"/>
</dbReference>
<evidence type="ECO:0000256" key="4">
    <source>
        <dbReference type="ARBA" id="ARBA00083195"/>
    </source>
</evidence>
<dbReference type="InterPro" id="IPR052578">
    <property type="entry name" value="PI_Transfer_CRAL-TRIO"/>
</dbReference>
<accession>A0A7G3ZMJ0</accession>
<dbReference type="CDD" id="cd00170">
    <property type="entry name" value="SEC14"/>
    <property type="match status" value="1"/>
</dbReference>
<dbReference type="PANTHER" id="PTHR45824:SF5">
    <property type="entry name" value="PHOSPHATIDYLINOSITOL TRANSFER PROTEIN PDR17"/>
    <property type="match status" value="1"/>
</dbReference>
<keyword evidence="2" id="KW-0256">Endoplasmic reticulum</keyword>
<gene>
    <name evidence="7" type="ORF">HG536_0H01010</name>
</gene>
<protein>
    <recommendedName>
        <fullName evidence="4">SEC14 homolog 3</fullName>
    </recommendedName>
</protein>
<dbReference type="FunFam" id="3.40.525.10:FF:000013">
    <property type="entry name" value="Phosphatidylinositol transfer protein PDR16"/>
    <property type="match status" value="1"/>
</dbReference>
<dbReference type="PANTHER" id="PTHR45824">
    <property type="entry name" value="GH16843P"/>
    <property type="match status" value="1"/>
</dbReference>
<evidence type="ECO:0000313" key="7">
    <source>
        <dbReference type="EMBL" id="QLL34726.1"/>
    </source>
</evidence>
<comment type="subcellular location">
    <subcellularLocation>
        <location evidence="1">Microsome</location>
    </subcellularLocation>
</comment>
<dbReference type="GO" id="GO:0032934">
    <property type="term" value="F:sterol binding"/>
    <property type="evidence" value="ECO:0007669"/>
    <property type="project" value="UniProtKB-ARBA"/>
</dbReference>
<evidence type="ECO:0000313" key="8">
    <source>
        <dbReference type="Proteomes" id="UP000515788"/>
    </source>
</evidence>
<feature type="compositionally biased region" description="Basic and acidic residues" evidence="5">
    <location>
        <begin position="7"/>
        <end position="22"/>
    </location>
</feature>
<dbReference type="GO" id="GO:0008654">
    <property type="term" value="P:phospholipid biosynthetic process"/>
    <property type="evidence" value="ECO:0007669"/>
    <property type="project" value="UniProtKB-ARBA"/>
</dbReference>
<dbReference type="SMART" id="SM00516">
    <property type="entry name" value="SEC14"/>
    <property type="match status" value="1"/>
</dbReference>
<dbReference type="EMBL" id="CP059253">
    <property type="protein sequence ID" value="QLL34726.1"/>
    <property type="molecule type" value="Genomic_DNA"/>
</dbReference>
<dbReference type="InterPro" id="IPR011074">
    <property type="entry name" value="CRAL/TRIO_N_dom"/>
</dbReference>
<evidence type="ECO:0000256" key="3">
    <source>
        <dbReference type="ARBA" id="ARBA00024146"/>
    </source>
</evidence>
<name>A0A7G3ZMJ0_9SACH</name>
<dbReference type="InterPro" id="IPR001251">
    <property type="entry name" value="CRAL-TRIO_dom"/>
</dbReference>
<dbReference type="Proteomes" id="UP000515788">
    <property type="component" value="Chromosome 8"/>
</dbReference>
<dbReference type="Pfam" id="PF00650">
    <property type="entry name" value="CRAL_TRIO"/>
    <property type="match status" value="1"/>
</dbReference>
<dbReference type="SMART" id="SM01100">
    <property type="entry name" value="CRAL_TRIO_N"/>
    <property type="match status" value="1"/>
</dbReference>
<evidence type="ECO:0000259" key="6">
    <source>
        <dbReference type="PROSITE" id="PS50191"/>
    </source>
</evidence>
<dbReference type="GO" id="GO:0071944">
    <property type="term" value="C:cell periphery"/>
    <property type="evidence" value="ECO:0007669"/>
    <property type="project" value="UniProtKB-ARBA"/>
</dbReference>
<reference evidence="7 8" key="1">
    <citation type="submission" date="2020-06" db="EMBL/GenBank/DDBJ databases">
        <title>The yeast mating-type switching endonuclease HO is a domesticated member of an unorthodox homing genetic element family.</title>
        <authorList>
            <person name="Coughlan A.Y."/>
            <person name="Lombardi L."/>
            <person name="Braun-Galleani S."/>
            <person name="Martos A.R."/>
            <person name="Galeote V."/>
            <person name="Bigey F."/>
            <person name="Dequin S."/>
            <person name="Byrne K.P."/>
            <person name="Wolfe K.H."/>
        </authorList>
    </citation>
    <scope>NUCLEOTIDE SEQUENCE [LARGE SCALE GENOMIC DNA]</scope>
    <source>
        <strain evidence="7 8">CBS764</strain>
    </source>
</reference>
<dbReference type="Gene3D" id="3.40.525.10">
    <property type="entry name" value="CRAL-TRIO lipid binding domain"/>
    <property type="match status" value="1"/>
</dbReference>
<dbReference type="OrthoDB" id="75724at2759"/>
<evidence type="ECO:0000256" key="1">
    <source>
        <dbReference type="ARBA" id="ARBA00004144"/>
    </source>
</evidence>
<evidence type="ECO:0000256" key="5">
    <source>
        <dbReference type="SAM" id="MobiDB-lite"/>
    </source>
</evidence>
<sequence length="348" mass="40291">MGLFGRKQRESTPPVERRDLTPCDRVFVDPPKNYGRPHPPPRITEEQFEKYTRMLEHFQDGALQLPLNSSSPEETRGLIAEEKCWLSRECLLRFLRAAKWDVDQAVKNLTSTLVWRREVGLSRADDNVKPLGSEVVAVENQTGKQVILGFDINRSPLFYMKNGRQNTEPSFRQVQLLIFMMECAVILAPQGVETITVLIDFKSYKEPGVISDKMPPLSIAKLCLAVMQNHYPERLSKCVMFNIPWFAWAFLKMVHPFLDPRTRQKAIFDEPFENHIDPSQLEAVYNGKLDFKYKHEIYWPDMVAKVEELNEKRFKRFVDFGGVVGLSEFDLKGSGDDILYPVDYRNVV</sequence>
<proteinExistence type="predicted"/>
<dbReference type="GeneID" id="59327992"/>
<comment type="catalytic activity">
    <reaction evidence="3">
        <text>a 1,2-diacyl-sn-glycero-3-phospho-(1D-myo-inositol)(in) = a 1,2-diacyl-sn-glycero-3-phospho-(1D-myo-inositol)(out)</text>
        <dbReference type="Rhea" id="RHEA:38691"/>
        <dbReference type="ChEBI" id="CHEBI:57880"/>
    </reaction>
    <physiologicalReaction direction="left-to-right" evidence="3">
        <dbReference type="Rhea" id="RHEA:38692"/>
    </physiologicalReaction>
</comment>
<keyword evidence="2" id="KW-0492">Microsome</keyword>
<organism evidence="7 8">
    <name type="scientific">Torulaspora globosa</name>
    <dbReference type="NCBI Taxonomy" id="48254"/>
    <lineage>
        <taxon>Eukaryota</taxon>
        <taxon>Fungi</taxon>
        <taxon>Dikarya</taxon>
        <taxon>Ascomycota</taxon>
        <taxon>Saccharomycotina</taxon>
        <taxon>Saccharomycetes</taxon>
        <taxon>Saccharomycetales</taxon>
        <taxon>Saccharomycetaceae</taxon>
        <taxon>Torulaspora</taxon>
    </lineage>
</organism>
<dbReference type="Pfam" id="PF03765">
    <property type="entry name" value="CRAL_TRIO_N"/>
    <property type="match status" value="1"/>
</dbReference>